<evidence type="ECO:0000256" key="4">
    <source>
        <dbReference type="ARBA" id="ARBA00022640"/>
    </source>
</evidence>
<dbReference type="PANTHER" id="PTHR32523:SF8">
    <property type="entry name" value="DOLICHOL KINASE"/>
    <property type="match status" value="1"/>
</dbReference>
<keyword evidence="5" id="KW-0808">Transferase</keyword>
<evidence type="ECO:0000256" key="9">
    <source>
        <dbReference type="ARBA" id="ARBA00022777"/>
    </source>
</evidence>
<dbReference type="SUPFAM" id="SSF144232">
    <property type="entry name" value="HIT/MYND zinc finger-like"/>
    <property type="match status" value="1"/>
</dbReference>
<keyword evidence="21" id="KW-1185">Reference proteome</keyword>
<dbReference type="OrthoDB" id="548071at2759"/>
<reference evidence="20" key="1">
    <citation type="journal article" date="2020" name="bioRxiv">
        <title>Comparative genomics of Chlamydomonas.</title>
        <authorList>
            <person name="Craig R.J."/>
            <person name="Hasan A.R."/>
            <person name="Ness R.W."/>
            <person name="Keightley P.D."/>
        </authorList>
    </citation>
    <scope>NUCLEOTIDE SEQUENCE</scope>
    <source>
        <strain evidence="20">CCAP 11/173</strain>
    </source>
</reference>
<protein>
    <recommendedName>
        <fullName evidence="15">phytol kinase</fullName>
        <ecNumber evidence="15">2.7.1.182</ecNumber>
    </recommendedName>
</protein>
<keyword evidence="13" id="KW-0472">Membrane</keyword>
<keyword evidence="6" id="KW-0812">Transmembrane</keyword>
<keyword evidence="10" id="KW-0862">Zinc</keyword>
<dbReference type="Gene3D" id="6.10.140.2220">
    <property type="match status" value="1"/>
</dbReference>
<keyword evidence="12" id="KW-1133">Transmembrane helix</keyword>
<comment type="caution">
    <text evidence="20">The sequence shown here is derived from an EMBL/GenBank/DDBJ whole genome shotgun (WGS) entry which is preliminary data.</text>
</comment>
<sequence>MRRGRIGAAAAGFNRQQKSAVERDLASALHSLMTGQGLQRQLVDRLGSSRDELVQMPQSPENQAAVLAVLGWGSRETTRVALARQAQPAGSRAPGASEEELNRLMQLVSATLSSLTVEAETLKLGQAVARSQLPQALAALCDALFPPGLRCCGGRSGGAGSSSASSDASVTGSGSGGPAIGSAGLRTRLDVLVSVLVLAALLWKVDGQRVPELVEQLSGSGLVERTAAALLRAQEAECGQQPQQRSSSSSSSRNSSGNSTATCLGGWFRTSRYAKLLWMTYGSLTMHMATVCAPAIPPRTWAMPEVAQGVAGDIPLCRKALSGPALQLWVGRTLVAETHRCLAEAEVEVQVQAKQQHDPAGAGAGAGGSLASARPVGSPAAADASRQQLPPPPQQRQQQWYGLPEGLRHGILPMLRGHSNAADLLMDVCELAGVLWEFTVSGPQLPRLAQPPQKAHFTNHPASQAAVMNVLCGAATPEEAAAVAAAEAQLLPLLHPPSYTALQVFEMTHTALAAAVQHAPAEAVSVNAPSLLARLAMELPPRQAAARLPGLWRTLSRVLPRLASGGTGPQTDDIPNSLASFQGPFWRNIGLSRSETVRPLLYYMSMLLQLQLQLQVPASTSVAAAASGTASSAAAVAAAAAAAGGPAPAFSLRCALAGGLLPAIEALLRRLVFRTAAEATTGHSGAAAFLDAAHQASYVVNILLRISGVWPAILAHGPPRQVAALVRTMGKALRVVGDTFAALRQRPQMLATATQLLKPLRGSDKGQTFLFSGLATLLEQALVMTDQSLLVRGLEDLDCSTEAAEVAAEHSKLKLFVINDAIAVDAFAVDRAWVAAVGGCPAAGTAAATQQQALAAWSLQQWAPEMMRQASRDGRTNDVCSIYVVSLLRNVVQLGFWQKRPGAHLARLNRAGAAAPAVSPPAAAAAAAGGWRHFLLHDLDAVGWMEHMLGQAAADRSKEHLSEAPLKMQLGLFLHAAVSLEGAAGATGCASAGASGAAADADGGSGSTGSAAQGQLQEAGDSVGSSSSSSSSSDRSGTSRQQEQHARLLQHMRRLAARMGDNWVSAVELAGGLAQQLQAAGSTAVPTGGAASAATGVASLTSLLSAVESGKDRLLAYGGVPLPPCAGQTAAVLAEAGLALCGYPGCSSLEGDSEAELMATPGQHQKGGGGRIKTCSRCGVVRYCCGACQLQHWSTGGHKEACAGAAGGSRGGAGGGGKVAKAGK</sequence>
<keyword evidence="3" id="KW-0150">Chloroplast</keyword>
<evidence type="ECO:0000256" key="8">
    <source>
        <dbReference type="ARBA" id="ARBA00022771"/>
    </source>
</evidence>
<comment type="subcellular location">
    <subcellularLocation>
        <location evidence="1">Plastid</location>
        <location evidence="1">Chloroplast membrane</location>
        <topology evidence="1">Multi-pass membrane protein</topology>
    </subcellularLocation>
</comment>
<proteinExistence type="inferred from homology"/>
<feature type="region of interest" description="Disordered" evidence="18">
    <location>
        <begin position="156"/>
        <end position="176"/>
    </location>
</feature>
<feature type="compositionally biased region" description="Low complexity" evidence="18">
    <location>
        <begin position="245"/>
        <end position="259"/>
    </location>
</feature>
<evidence type="ECO:0000256" key="7">
    <source>
        <dbReference type="ARBA" id="ARBA00022723"/>
    </source>
</evidence>
<keyword evidence="7" id="KW-0479">Metal-binding</keyword>
<feature type="region of interest" description="Disordered" evidence="18">
    <location>
        <begin position="237"/>
        <end position="260"/>
    </location>
</feature>
<evidence type="ECO:0000256" key="16">
    <source>
        <dbReference type="ARBA" id="ARBA00048889"/>
    </source>
</evidence>
<evidence type="ECO:0000256" key="12">
    <source>
        <dbReference type="ARBA" id="ARBA00022989"/>
    </source>
</evidence>
<evidence type="ECO:0000256" key="6">
    <source>
        <dbReference type="ARBA" id="ARBA00022692"/>
    </source>
</evidence>
<gene>
    <name evidence="20" type="ORF">HYH02_013633</name>
</gene>
<feature type="region of interest" description="Disordered" evidence="18">
    <location>
        <begin position="991"/>
        <end position="1046"/>
    </location>
</feature>
<dbReference type="AlphaFoldDB" id="A0A835T1C0"/>
<evidence type="ECO:0000313" key="20">
    <source>
        <dbReference type="EMBL" id="KAG2430635.1"/>
    </source>
</evidence>
<dbReference type="GO" id="GO:0009507">
    <property type="term" value="C:chloroplast"/>
    <property type="evidence" value="ECO:0007669"/>
    <property type="project" value="UniProtKB-SubCell"/>
</dbReference>
<dbReference type="EMBL" id="JAEHOD010000078">
    <property type="protein sequence ID" value="KAG2430635.1"/>
    <property type="molecule type" value="Genomic_DNA"/>
</dbReference>
<evidence type="ECO:0000256" key="10">
    <source>
        <dbReference type="ARBA" id="ARBA00022833"/>
    </source>
</evidence>
<evidence type="ECO:0000259" key="19">
    <source>
        <dbReference type="PROSITE" id="PS50865"/>
    </source>
</evidence>
<keyword evidence="9" id="KW-0418">Kinase</keyword>
<evidence type="ECO:0000256" key="11">
    <source>
        <dbReference type="ARBA" id="ARBA00022946"/>
    </source>
</evidence>
<dbReference type="Proteomes" id="UP000613740">
    <property type="component" value="Unassembled WGS sequence"/>
</dbReference>
<feature type="compositionally biased region" description="Low complexity" evidence="18">
    <location>
        <begin position="161"/>
        <end position="172"/>
    </location>
</feature>
<accession>A0A835T1C0</accession>
<feature type="domain" description="MYND-type" evidence="19">
    <location>
        <begin position="1141"/>
        <end position="1202"/>
    </location>
</feature>
<evidence type="ECO:0000256" key="3">
    <source>
        <dbReference type="ARBA" id="ARBA00022528"/>
    </source>
</evidence>
<evidence type="ECO:0000313" key="21">
    <source>
        <dbReference type="Proteomes" id="UP000613740"/>
    </source>
</evidence>
<dbReference type="InterPro" id="IPR039606">
    <property type="entry name" value="Phytol/farnesol_kinase"/>
</dbReference>
<dbReference type="EC" id="2.7.1.182" evidence="15"/>
<organism evidence="20 21">
    <name type="scientific">Chlamydomonas schloesseri</name>
    <dbReference type="NCBI Taxonomy" id="2026947"/>
    <lineage>
        <taxon>Eukaryota</taxon>
        <taxon>Viridiplantae</taxon>
        <taxon>Chlorophyta</taxon>
        <taxon>core chlorophytes</taxon>
        <taxon>Chlorophyceae</taxon>
        <taxon>CS clade</taxon>
        <taxon>Chlamydomonadales</taxon>
        <taxon>Chlamydomonadaceae</taxon>
        <taxon>Chlamydomonas</taxon>
    </lineage>
</organism>
<keyword evidence="11" id="KW-0809">Transit peptide</keyword>
<feature type="region of interest" description="Disordered" evidence="18">
    <location>
        <begin position="353"/>
        <end position="399"/>
    </location>
</feature>
<dbReference type="PROSITE" id="PS50865">
    <property type="entry name" value="ZF_MYND_2"/>
    <property type="match status" value="1"/>
</dbReference>
<name>A0A835T1C0_9CHLO</name>
<dbReference type="PANTHER" id="PTHR32523">
    <property type="entry name" value="PHYTOL KINASE 1, CHLOROPLASTIC"/>
    <property type="match status" value="1"/>
</dbReference>
<evidence type="ECO:0000256" key="17">
    <source>
        <dbReference type="PROSITE-ProRule" id="PRU00134"/>
    </source>
</evidence>
<feature type="compositionally biased region" description="Low complexity" evidence="18">
    <location>
        <begin position="1021"/>
        <end position="1040"/>
    </location>
</feature>
<evidence type="ECO:0000256" key="18">
    <source>
        <dbReference type="SAM" id="MobiDB-lite"/>
    </source>
</evidence>
<dbReference type="GO" id="GO:0010276">
    <property type="term" value="F:phytol kinase activity"/>
    <property type="evidence" value="ECO:0007669"/>
    <property type="project" value="UniProtKB-EC"/>
</dbReference>
<evidence type="ECO:0000256" key="13">
    <source>
        <dbReference type="ARBA" id="ARBA00023136"/>
    </source>
</evidence>
<evidence type="ECO:0000256" key="14">
    <source>
        <dbReference type="ARBA" id="ARBA00024015"/>
    </source>
</evidence>
<comment type="pathway">
    <text evidence="14">Cofactor biosynthesis; tocopherol biosynthesis.</text>
</comment>
<feature type="compositionally biased region" description="Low complexity" evidence="18">
    <location>
        <begin position="991"/>
        <end position="1012"/>
    </location>
</feature>
<dbReference type="GO" id="GO:0016020">
    <property type="term" value="C:membrane"/>
    <property type="evidence" value="ECO:0007669"/>
    <property type="project" value="UniProtKB-SubCell"/>
</dbReference>
<keyword evidence="4" id="KW-0934">Plastid</keyword>
<evidence type="ECO:0000256" key="15">
    <source>
        <dbReference type="ARBA" id="ARBA00039024"/>
    </source>
</evidence>
<dbReference type="Pfam" id="PF01753">
    <property type="entry name" value="zf-MYND"/>
    <property type="match status" value="1"/>
</dbReference>
<evidence type="ECO:0000256" key="1">
    <source>
        <dbReference type="ARBA" id="ARBA00004508"/>
    </source>
</evidence>
<comment type="similarity">
    <text evidence="2">Belongs to the polyprenol kinase family.</text>
</comment>
<evidence type="ECO:0000256" key="5">
    <source>
        <dbReference type="ARBA" id="ARBA00022679"/>
    </source>
</evidence>
<dbReference type="InterPro" id="IPR002893">
    <property type="entry name" value="Znf_MYND"/>
</dbReference>
<dbReference type="GO" id="GO:0008270">
    <property type="term" value="F:zinc ion binding"/>
    <property type="evidence" value="ECO:0007669"/>
    <property type="project" value="UniProtKB-KW"/>
</dbReference>
<evidence type="ECO:0000256" key="2">
    <source>
        <dbReference type="ARBA" id="ARBA00010794"/>
    </source>
</evidence>
<keyword evidence="8 17" id="KW-0863">Zinc-finger</keyword>
<comment type="catalytic activity">
    <reaction evidence="16">
        <text>phytol + CTP = phytyl phosphate + CDP + H(+)</text>
        <dbReference type="Rhea" id="RHEA:38055"/>
        <dbReference type="ChEBI" id="CHEBI:15378"/>
        <dbReference type="ChEBI" id="CHEBI:17327"/>
        <dbReference type="ChEBI" id="CHEBI:37563"/>
        <dbReference type="ChEBI" id="CHEBI:58069"/>
        <dbReference type="ChEBI" id="CHEBI:75483"/>
        <dbReference type="EC" id="2.7.1.182"/>
    </reaction>
</comment>